<dbReference type="AlphaFoldDB" id="A0AAW2MWX7"/>
<evidence type="ECO:0000313" key="2">
    <source>
        <dbReference type="EMBL" id="KAL0336227.1"/>
    </source>
</evidence>
<dbReference type="EMBL" id="JACGWJ010000021">
    <property type="protein sequence ID" value="KAL0336227.1"/>
    <property type="molecule type" value="Genomic_DNA"/>
</dbReference>
<feature type="region of interest" description="Disordered" evidence="1">
    <location>
        <begin position="168"/>
        <end position="210"/>
    </location>
</feature>
<organism evidence="2">
    <name type="scientific">Sesamum radiatum</name>
    <name type="common">Black benniseed</name>
    <dbReference type="NCBI Taxonomy" id="300843"/>
    <lineage>
        <taxon>Eukaryota</taxon>
        <taxon>Viridiplantae</taxon>
        <taxon>Streptophyta</taxon>
        <taxon>Embryophyta</taxon>
        <taxon>Tracheophyta</taxon>
        <taxon>Spermatophyta</taxon>
        <taxon>Magnoliopsida</taxon>
        <taxon>eudicotyledons</taxon>
        <taxon>Gunneridae</taxon>
        <taxon>Pentapetalae</taxon>
        <taxon>asterids</taxon>
        <taxon>lamiids</taxon>
        <taxon>Lamiales</taxon>
        <taxon>Pedaliaceae</taxon>
        <taxon>Sesamum</taxon>
    </lineage>
</organism>
<proteinExistence type="predicted"/>
<reference evidence="2" key="2">
    <citation type="journal article" date="2024" name="Plant">
        <title>Genomic evolution and insights into agronomic trait innovations of Sesamum species.</title>
        <authorList>
            <person name="Miao H."/>
            <person name="Wang L."/>
            <person name="Qu L."/>
            <person name="Liu H."/>
            <person name="Sun Y."/>
            <person name="Le M."/>
            <person name="Wang Q."/>
            <person name="Wei S."/>
            <person name="Zheng Y."/>
            <person name="Lin W."/>
            <person name="Duan Y."/>
            <person name="Cao H."/>
            <person name="Xiong S."/>
            <person name="Wang X."/>
            <person name="Wei L."/>
            <person name="Li C."/>
            <person name="Ma Q."/>
            <person name="Ju M."/>
            <person name="Zhao R."/>
            <person name="Li G."/>
            <person name="Mu C."/>
            <person name="Tian Q."/>
            <person name="Mei H."/>
            <person name="Zhang T."/>
            <person name="Gao T."/>
            <person name="Zhang H."/>
        </authorList>
    </citation>
    <scope>NUCLEOTIDE SEQUENCE</scope>
    <source>
        <strain evidence="2">G02</strain>
    </source>
</reference>
<comment type="caution">
    <text evidence="2">The sequence shown here is derived from an EMBL/GenBank/DDBJ whole genome shotgun (WGS) entry which is preliminary data.</text>
</comment>
<protein>
    <submittedName>
        <fullName evidence="2">Uncharacterized protein</fullName>
    </submittedName>
</protein>
<sequence>MGAPTQEQAGISFTEGVMADKLLVNSCTPAIVEYDGTTDPQEHLSHLENTALLHQYTDGIKCRVFVTMFAQAAQQCSRKHRKTELSLFSIHQKEGEPQKSTSSVSTWSPWKFHQRPWKLRPAPLYKDCWMETSSSPWLRNQPPNLTLSRSVQVLPWEICKLCPVQAPKLSSAEASKPCFRRTSYSSSREVPKSCSKEAPPSNKPSFYEAQ</sequence>
<gene>
    <name evidence="2" type="ORF">Sradi_4834600</name>
</gene>
<evidence type="ECO:0000256" key="1">
    <source>
        <dbReference type="SAM" id="MobiDB-lite"/>
    </source>
</evidence>
<name>A0AAW2MWX7_SESRA</name>
<reference evidence="2" key="1">
    <citation type="submission" date="2020-06" db="EMBL/GenBank/DDBJ databases">
        <authorList>
            <person name="Li T."/>
            <person name="Hu X."/>
            <person name="Zhang T."/>
            <person name="Song X."/>
            <person name="Zhang H."/>
            <person name="Dai N."/>
            <person name="Sheng W."/>
            <person name="Hou X."/>
            <person name="Wei L."/>
        </authorList>
    </citation>
    <scope>NUCLEOTIDE SEQUENCE</scope>
    <source>
        <strain evidence="2">G02</strain>
        <tissue evidence="2">Leaf</tissue>
    </source>
</reference>
<accession>A0AAW2MWX7</accession>